<feature type="domain" description="Peptidase S26" evidence="5">
    <location>
        <begin position="32"/>
        <end position="178"/>
    </location>
</feature>
<keyword evidence="4" id="KW-1133">Transmembrane helix</keyword>
<comment type="subcellular location">
    <subcellularLocation>
        <location evidence="4">Membrane</location>
        <topology evidence="4">Single-pass type II membrane protein</topology>
    </subcellularLocation>
</comment>
<evidence type="ECO:0000313" key="6">
    <source>
        <dbReference type="EMBL" id="QTE23537.1"/>
    </source>
</evidence>
<dbReference type="SUPFAM" id="SSF51306">
    <property type="entry name" value="LexA/Signal peptidase"/>
    <property type="match status" value="2"/>
</dbReference>
<dbReference type="InterPro" id="IPR000223">
    <property type="entry name" value="Pept_S26A_signal_pept_1"/>
</dbReference>
<dbReference type="EC" id="3.4.21.89" evidence="4"/>
<comment type="similarity">
    <text evidence="1 4">Belongs to the peptidase S26 family.</text>
</comment>
<dbReference type="RefSeq" id="WP_208079544.1">
    <property type="nucleotide sequence ID" value="NZ_CP071869.1"/>
</dbReference>
<evidence type="ECO:0000313" key="7">
    <source>
        <dbReference type="Proteomes" id="UP000663920"/>
    </source>
</evidence>
<keyword evidence="4" id="KW-0472">Membrane</keyword>
<dbReference type="AlphaFoldDB" id="A0A975H7J5"/>
<dbReference type="CDD" id="cd06530">
    <property type="entry name" value="S26_SPase_I"/>
    <property type="match status" value="2"/>
</dbReference>
<dbReference type="PANTHER" id="PTHR43390">
    <property type="entry name" value="SIGNAL PEPTIDASE I"/>
    <property type="match status" value="1"/>
</dbReference>
<keyword evidence="7" id="KW-1185">Reference proteome</keyword>
<evidence type="ECO:0000256" key="1">
    <source>
        <dbReference type="ARBA" id="ARBA00009370"/>
    </source>
</evidence>
<proteinExistence type="inferred from homology"/>
<dbReference type="PRINTS" id="PR00727">
    <property type="entry name" value="LEADERPTASE"/>
</dbReference>
<keyword evidence="4 6" id="KW-0378">Hydrolase</keyword>
<dbReference type="InterPro" id="IPR019533">
    <property type="entry name" value="Peptidase_S26"/>
</dbReference>
<dbReference type="GO" id="GO:0009003">
    <property type="term" value="F:signal peptidase activity"/>
    <property type="evidence" value="ECO:0007669"/>
    <property type="project" value="UniProtKB-EC"/>
</dbReference>
<dbReference type="Proteomes" id="UP000663920">
    <property type="component" value="Chromosome"/>
</dbReference>
<dbReference type="InterPro" id="IPR036286">
    <property type="entry name" value="LexA/Signal_pep-like_sf"/>
</dbReference>
<dbReference type="Gene3D" id="2.10.109.10">
    <property type="entry name" value="Umud Fragment, subunit A"/>
    <property type="match status" value="1"/>
</dbReference>
<accession>A0A975H7J5</accession>
<evidence type="ECO:0000256" key="3">
    <source>
        <dbReference type="PIRSR" id="PIRSR600223-1"/>
    </source>
</evidence>
<gene>
    <name evidence="6" type="primary">lepB</name>
    <name evidence="6" type="ORF">J3359_04440</name>
</gene>
<keyword evidence="4" id="KW-0645">Protease</keyword>
<comment type="catalytic activity">
    <reaction evidence="4">
        <text>Cleavage of hydrophobic, N-terminal signal or leader sequences from secreted and periplasmic proteins.</text>
        <dbReference type="EC" id="3.4.21.89"/>
    </reaction>
</comment>
<dbReference type="Pfam" id="PF10502">
    <property type="entry name" value="Peptidase_S26"/>
    <property type="match status" value="2"/>
</dbReference>
<name>A0A975H7J5_9FLAO</name>
<dbReference type="NCBIfam" id="TIGR02227">
    <property type="entry name" value="sigpep_I_bact"/>
    <property type="match status" value="1"/>
</dbReference>
<feature type="domain" description="Peptidase S26" evidence="5">
    <location>
        <begin position="308"/>
        <end position="347"/>
    </location>
</feature>
<feature type="active site" evidence="3">
    <location>
        <position position="61"/>
    </location>
</feature>
<dbReference type="GO" id="GO:0006465">
    <property type="term" value="P:signal peptide processing"/>
    <property type="evidence" value="ECO:0007669"/>
    <property type="project" value="InterPro"/>
</dbReference>
<protein>
    <recommendedName>
        <fullName evidence="2 4">Signal peptidase I</fullName>
        <ecNumber evidence="4">3.4.21.89</ecNumber>
    </recommendedName>
</protein>
<evidence type="ECO:0000256" key="2">
    <source>
        <dbReference type="ARBA" id="ARBA00019232"/>
    </source>
</evidence>
<dbReference type="EMBL" id="CP071869">
    <property type="protein sequence ID" value="QTE23537.1"/>
    <property type="molecule type" value="Genomic_DNA"/>
</dbReference>
<reference evidence="6 7" key="1">
    <citation type="submission" date="2021-03" db="EMBL/GenBank/DDBJ databases">
        <title>Complete genome of Polaribacter_sp.SM13.</title>
        <authorList>
            <person name="Jeong S.W."/>
            <person name="Bae J.W."/>
        </authorList>
    </citation>
    <scope>NUCLEOTIDE SEQUENCE [LARGE SCALE GENOMIC DNA]</scope>
    <source>
        <strain evidence="6 7">SM13</strain>
    </source>
</reference>
<organism evidence="6 7">
    <name type="scientific">Polaribacter cellanae</name>
    <dbReference type="NCBI Taxonomy" id="2818493"/>
    <lineage>
        <taxon>Bacteria</taxon>
        <taxon>Pseudomonadati</taxon>
        <taxon>Bacteroidota</taxon>
        <taxon>Flavobacteriia</taxon>
        <taxon>Flavobacteriales</taxon>
        <taxon>Flavobacteriaceae</taxon>
    </lineage>
</organism>
<feature type="active site" evidence="3">
    <location>
        <position position="143"/>
    </location>
</feature>
<feature type="transmembrane region" description="Helical" evidence="4">
    <location>
        <begin position="6"/>
        <end position="22"/>
    </location>
</feature>
<sequence>MFFFTFFLILIVTLFCFFNKLLKQKQLKKSIKIIFKIIFILFLVLCTKLLVFDIYKIPSSSMENTLFPNDVIVVNKLKYGPRLPRSPFDIPLVNIGYYFNDNARKRIKELWWPYKRLSGTSSIKQGDVFVFNLGITRDFFVVKRCVALPGDTLKIKDAEICTNSILFNSPSTVKNSYKFIVSNYNRLYRELDSINLNNISLQKNGRSKYARAILSKLEFSQFSQLKNVESLQKEIDTFNLKKELLKTSESKWTLDNMGSIIIPKKGMKIKLTLDIYLLYKKTINKYENCILTDKQGVFYINNKQVNTYTFKQNYYFMMGDNRKGTIDSRAWGFLPESNIVGKVQCVLYSNYQDEFRWDRLLKSVY</sequence>
<dbReference type="GO" id="GO:0004252">
    <property type="term" value="F:serine-type endopeptidase activity"/>
    <property type="evidence" value="ECO:0007669"/>
    <property type="project" value="InterPro"/>
</dbReference>
<keyword evidence="4" id="KW-0812">Transmembrane</keyword>
<feature type="transmembrane region" description="Helical" evidence="4">
    <location>
        <begin position="34"/>
        <end position="55"/>
    </location>
</feature>
<dbReference type="KEGG" id="pcea:J3359_04440"/>
<comment type="caution">
    <text evidence="4">Lacks conserved residue(s) required for the propagation of feature annotation.</text>
</comment>
<dbReference type="PANTHER" id="PTHR43390:SF1">
    <property type="entry name" value="CHLOROPLAST PROCESSING PEPTIDASE"/>
    <property type="match status" value="1"/>
</dbReference>
<dbReference type="GO" id="GO:0016020">
    <property type="term" value="C:membrane"/>
    <property type="evidence" value="ECO:0007669"/>
    <property type="project" value="UniProtKB-SubCell"/>
</dbReference>
<evidence type="ECO:0000259" key="5">
    <source>
        <dbReference type="Pfam" id="PF10502"/>
    </source>
</evidence>
<evidence type="ECO:0000256" key="4">
    <source>
        <dbReference type="RuleBase" id="RU362042"/>
    </source>
</evidence>